<dbReference type="Pfam" id="PF13558">
    <property type="entry name" value="SbcC_Walker_B"/>
    <property type="match status" value="1"/>
</dbReference>
<feature type="coiled-coil region" evidence="1">
    <location>
        <begin position="278"/>
        <end position="376"/>
    </location>
</feature>
<dbReference type="SUPFAM" id="SSF52540">
    <property type="entry name" value="P-loop containing nucleoside triphosphate hydrolases"/>
    <property type="match status" value="1"/>
</dbReference>
<dbReference type="Proteomes" id="UP000030012">
    <property type="component" value="Unassembled WGS sequence"/>
</dbReference>
<keyword evidence="1" id="KW-0175">Coiled coil</keyword>
<evidence type="ECO:0000256" key="1">
    <source>
        <dbReference type="SAM" id="Coils"/>
    </source>
</evidence>
<dbReference type="InterPro" id="IPR013496">
    <property type="entry name" value="CHP02680"/>
</dbReference>
<reference evidence="2 3" key="1">
    <citation type="submission" date="2014-01" db="EMBL/GenBank/DDBJ databases">
        <title>Plasmidome dynamics in the species complex Clostridium novyi sensu lato converts strains of independent lineages into distinctly different pathogens.</title>
        <authorList>
            <person name="Skarin H."/>
            <person name="Segerman B."/>
        </authorList>
    </citation>
    <scope>NUCLEOTIDE SEQUENCE [LARGE SCALE GENOMIC DNA]</scope>
    <source>
        <strain evidence="2 3">4552</strain>
    </source>
</reference>
<dbReference type="InterPro" id="IPR027417">
    <property type="entry name" value="P-loop_NTPase"/>
</dbReference>
<protein>
    <recommendedName>
        <fullName evidence="4">TIGR02680 family protein</fullName>
    </recommendedName>
</protein>
<evidence type="ECO:0000313" key="2">
    <source>
        <dbReference type="EMBL" id="KGM96600.1"/>
    </source>
</evidence>
<dbReference type="Gene3D" id="3.40.50.300">
    <property type="entry name" value="P-loop containing nucleotide triphosphate hydrolases"/>
    <property type="match status" value="2"/>
</dbReference>
<sequence>MSERWIANKFGLFNFWYYDEEEFQLLNGKILLRGSNGSGKSVTTQSFIPLLLDGNKSPSRLDPFGSTARRMENYLLHDEHEDRIGYLYIEFKKPKSGLYITIGIGIRAKKYKQMDSWYFILKDGRRINKDFKLYKKIGEKYPLTKQQFKNILGEGNVFTESQKEYMNKVNEHLFGFSDIENYEELLKLLIEIRSPKLSKEFKPTKIYNILNNSQKTLSEDDLRPMAEAMDNMDTLNMRLMTLGKSLKAAEGLRKSYDNYNKYILFSKSKDYLERESYIRDLSNQRKELLHDIDELKNKQELMKTEVGLLEDSYNKAKVQYEKLMQNDIFSTKNELENLKIEIDAGTEQVAKLKENLHKKNQEIKERENILQDTKNEQEYLKRSILFELDNLKSYGEEFSFEEDKFLKSELLRDIVAYDFTFIKNSLDKEEKSLSLGLKAIKEYEKVQEKKEKCELHKDKTYKIIEGLESQLKESYEYFTQIKEEYMEKINIYNKNNNEFKLSEKELQELFKVINKVECIDDLGDIKPLIVDIYSNLRGTLLLNKQKLNEDIKVKKEEIKELEDNIRELKEQKQSEFILDEMVEKSRKVLTDYKIPFISFYKAFDFKQDSEDEQKRFIENALIDMGIIDALIVPKEYGNKVNDLILKDKYLCVDNYSLKNVKDQSNLSSFLKLEKGEFVETYKNELEEILQSISIKDDKDTYIISNGEYSIGVIKGKTSSKDEVKYIGEESRRKYREYLIEKKFEEVNKIKIEITSIEESLNYLQDKLGNLQREYEAFPSKEDLKVNLEIIEEKEYQLKRFNNDLVDIKEQEFQINKEIVKLKKNVFERTSNIDIQKDSKSFEDALDALRDYEKTLISLEIIIEKFKNYNYTIQAMCEQIEYIREYADNILQSLADLNIKLHEKINKSNGLREVLVKSNLKEIEKAIEESKSIVDTYPKRITDGSNEVTRITSNIQVNLEKEEKLKNKIQRGKELFEIVEQSLIGELQLNYVDVSIEDDLSKKAKYVINNYKLDKNKDKNTYARELFESVQRYEGDLRGYNLKNIEIFVPKETIEDEEKRILYMNAKRFEIVFKFNGTVSLYNLIQLLKEAIEEQKLFISEKERQIFEETLINTISTKITAKIYQTKVWVEQMDNLMKSMNTSSGLKFSLKWVPRKSNSENELDIVSLVNILQRGAIVGDEDIQKLSKHFKEKLIVQKREIEASDEVVNYQSIIKNILDYRQWYEFRLYFSKPLEGKKELTDNEFFKFSGGEKAMAMYVPLFAAINAKYNGADKKDCPRIIALDEAFAGVDENNISDMFKLLEKMNLDYVLNSQVLWGDYDTVKELAICELTRDSEDDIIVVERFQWNGKEKVVVFEGEDIE</sequence>
<feature type="coiled-coil region" evidence="1">
    <location>
        <begin position="753"/>
        <end position="810"/>
    </location>
</feature>
<dbReference type="EMBL" id="JENJ01000020">
    <property type="protein sequence ID" value="KGM96600.1"/>
    <property type="molecule type" value="Genomic_DNA"/>
</dbReference>
<evidence type="ECO:0008006" key="4">
    <source>
        <dbReference type="Google" id="ProtNLM"/>
    </source>
</evidence>
<organism evidence="2 3">
    <name type="scientific">Clostridium novyi A str. 4552</name>
    <dbReference type="NCBI Taxonomy" id="1444289"/>
    <lineage>
        <taxon>Bacteria</taxon>
        <taxon>Bacillati</taxon>
        <taxon>Bacillota</taxon>
        <taxon>Clostridia</taxon>
        <taxon>Eubacteriales</taxon>
        <taxon>Clostridiaceae</taxon>
        <taxon>Clostridium</taxon>
    </lineage>
</organism>
<gene>
    <name evidence="2" type="ORF">Z968_06065</name>
</gene>
<proteinExistence type="predicted"/>
<dbReference type="NCBIfam" id="TIGR02680">
    <property type="entry name" value="TIGR02680 family protein"/>
    <property type="match status" value="1"/>
</dbReference>
<dbReference type="OrthoDB" id="9776649at2"/>
<accession>A0A0A0IAH5</accession>
<evidence type="ECO:0000313" key="3">
    <source>
        <dbReference type="Proteomes" id="UP000030012"/>
    </source>
</evidence>
<feature type="coiled-coil region" evidence="1">
    <location>
        <begin position="544"/>
        <end position="578"/>
    </location>
</feature>
<name>A0A0A0IAH5_CLONO</name>
<comment type="caution">
    <text evidence="2">The sequence shown here is derived from an EMBL/GenBank/DDBJ whole genome shotgun (WGS) entry which is preliminary data.</text>
</comment>
<dbReference type="RefSeq" id="WP_039254644.1">
    <property type="nucleotide sequence ID" value="NZ_JENJ01000020.1"/>
</dbReference>